<dbReference type="RefSeq" id="WP_141380504.1">
    <property type="nucleotide sequence ID" value="NZ_BJNA01000024.1"/>
</dbReference>
<evidence type="ECO:0000313" key="3">
    <source>
        <dbReference type="Proteomes" id="UP000319804"/>
    </source>
</evidence>
<comment type="caution">
    <text evidence="2">The sequence shown here is derived from an EMBL/GenBank/DDBJ whole genome shotgun (WGS) entry which is preliminary data.</text>
</comment>
<accession>A0A4Y3UJX2</accession>
<protein>
    <recommendedName>
        <fullName evidence="4">DNA-directed RNA polymerase subunit beta</fullName>
    </recommendedName>
</protein>
<feature type="region of interest" description="Disordered" evidence="1">
    <location>
        <begin position="1"/>
        <end position="33"/>
    </location>
</feature>
<dbReference type="OrthoDB" id="5188280at2"/>
<gene>
    <name evidence="2" type="ORF">FHX68_1327</name>
</gene>
<dbReference type="Proteomes" id="UP000319804">
    <property type="component" value="Unassembled WGS sequence"/>
</dbReference>
<reference evidence="2 3" key="1">
    <citation type="submission" date="2019-06" db="EMBL/GenBank/DDBJ databases">
        <title>Sequencing the genomes of 1000 actinobacteria strains.</title>
        <authorList>
            <person name="Klenk H.-P."/>
        </authorList>
    </citation>
    <scope>NUCLEOTIDE SEQUENCE [LARGE SCALE GENOMIC DNA]</scope>
    <source>
        <strain evidence="2 3">DSM 20427</strain>
    </source>
</reference>
<evidence type="ECO:0000256" key="1">
    <source>
        <dbReference type="SAM" id="MobiDB-lite"/>
    </source>
</evidence>
<dbReference type="EMBL" id="VFPS01000002">
    <property type="protein sequence ID" value="TQM98631.1"/>
    <property type="molecule type" value="Genomic_DNA"/>
</dbReference>
<feature type="compositionally biased region" description="Basic and acidic residues" evidence="1">
    <location>
        <begin position="1"/>
        <end position="14"/>
    </location>
</feature>
<name>A0A4Y3UJX2_9MICO</name>
<dbReference type="AlphaFoldDB" id="A0A4Y3UJX2"/>
<evidence type="ECO:0008006" key="4">
    <source>
        <dbReference type="Google" id="ProtNLM"/>
    </source>
</evidence>
<proteinExistence type="predicted"/>
<evidence type="ECO:0000313" key="2">
    <source>
        <dbReference type="EMBL" id="TQM98631.1"/>
    </source>
</evidence>
<keyword evidence="3" id="KW-1185">Reference proteome</keyword>
<sequence>MSDDRSETPREYHRPVQRPASTFDRRYGSTDPAEVSRAAHATAFALLTRVRDEPSDEVVDRLVTLTDTHGIDTLAELWSHSPASSLPGALWRLYLLQLMVRDDARTAALLYERGRTVRHGVDIVVAGAPTPAGPEELMALVDEILRGVFTGDFAVALERAASFCRVEAAGAADLADDYDAAEPDRAAALTTRALRLDTYAGELTTCAGLWRRHSLT</sequence>
<organism evidence="2 3">
    <name type="scientific">Microbacterium lacticum</name>
    <dbReference type="NCBI Taxonomy" id="33885"/>
    <lineage>
        <taxon>Bacteria</taxon>
        <taxon>Bacillati</taxon>
        <taxon>Actinomycetota</taxon>
        <taxon>Actinomycetes</taxon>
        <taxon>Micrococcales</taxon>
        <taxon>Microbacteriaceae</taxon>
        <taxon>Microbacterium</taxon>
    </lineage>
</organism>